<dbReference type="KEGG" id="bcom:BAUCODRAFT_33346"/>
<feature type="domain" description="Methyltransferase type 11" evidence="3">
    <location>
        <begin position="89"/>
        <end position="186"/>
    </location>
</feature>
<dbReference type="EMBL" id="KB445554">
    <property type="protein sequence ID" value="EMC97623.1"/>
    <property type="molecule type" value="Genomic_DNA"/>
</dbReference>
<reference evidence="4 5" key="1">
    <citation type="journal article" date="2012" name="PLoS Pathog.">
        <title>Diverse lifestyles and strategies of plant pathogenesis encoded in the genomes of eighteen Dothideomycetes fungi.</title>
        <authorList>
            <person name="Ohm R.A."/>
            <person name="Feau N."/>
            <person name="Henrissat B."/>
            <person name="Schoch C.L."/>
            <person name="Horwitz B.A."/>
            <person name="Barry K.W."/>
            <person name="Condon B.J."/>
            <person name="Copeland A.C."/>
            <person name="Dhillon B."/>
            <person name="Glaser F."/>
            <person name="Hesse C.N."/>
            <person name="Kosti I."/>
            <person name="LaButti K."/>
            <person name="Lindquist E.A."/>
            <person name="Lucas S."/>
            <person name="Salamov A.A."/>
            <person name="Bradshaw R.E."/>
            <person name="Ciuffetti L."/>
            <person name="Hamelin R.C."/>
            <person name="Kema G.H.J."/>
            <person name="Lawrence C."/>
            <person name="Scott J.A."/>
            <person name="Spatafora J.W."/>
            <person name="Turgeon B.G."/>
            <person name="de Wit P.J.G.M."/>
            <person name="Zhong S."/>
            <person name="Goodwin S.B."/>
            <person name="Grigoriev I.V."/>
        </authorList>
    </citation>
    <scope>NUCLEOTIDE SEQUENCE [LARGE SCALE GENOMIC DNA]</scope>
    <source>
        <strain evidence="4 5">UAMH 10762</strain>
    </source>
</reference>
<dbReference type="OrthoDB" id="540004at2759"/>
<keyword evidence="1" id="KW-0808">Transferase</keyword>
<dbReference type="GO" id="GO:0003838">
    <property type="term" value="F:sterol 24-C-methyltransferase activity"/>
    <property type="evidence" value="ECO:0007669"/>
    <property type="project" value="TreeGrafter"/>
</dbReference>
<dbReference type="GO" id="GO:0005783">
    <property type="term" value="C:endoplasmic reticulum"/>
    <property type="evidence" value="ECO:0007669"/>
    <property type="project" value="TreeGrafter"/>
</dbReference>
<evidence type="ECO:0000313" key="4">
    <source>
        <dbReference type="EMBL" id="EMC97623.1"/>
    </source>
</evidence>
<proteinExistence type="inferred from homology"/>
<protein>
    <recommendedName>
        <fullName evidence="3">Methyltransferase type 11 domain-containing protein</fullName>
    </recommendedName>
</protein>
<dbReference type="HOGENOM" id="CLU_039068_2_0_1"/>
<sequence>MGGCLRQDVMQGGVLIAVMTNKSVTTPSVQEYYSSLESRLGYWLLLGNARHCEYWPPGTLWPFPIGCAQRDMEEKLWERLGIEKGSKVLDAGAGSGKVASYMAHKGLIIEVVDLTPLHVQQARRTIRDRKLEHKVSMRLGDYHDLADFNNGSFDGVYTMETFVHADESMKVLQNFYRLLRPAGVLLLHEAEFHWDSPLLQEVLRLSHCQNTLKQGSYEDMLRQTGFTDITVENYTDNVLPLWRLFGVIGSVPYGAMRLFDLDKRFTNVMTGVEAYRHWTQGRYISIRAVKPDSRD</sequence>
<evidence type="ECO:0000313" key="5">
    <source>
        <dbReference type="Proteomes" id="UP000011761"/>
    </source>
</evidence>
<dbReference type="Gene3D" id="3.40.50.150">
    <property type="entry name" value="Vaccinia Virus protein VP39"/>
    <property type="match status" value="1"/>
</dbReference>
<evidence type="ECO:0000256" key="1">
    <source>
        <dbReference type="ARBA" id="ARBA00022679"/>
    </source>
</evidence>
<evidence type="ECO:0000259" key="3">
    <source>
        <dbReference type="Pfam" id="PF08241"/>
    </source>
</evidence>
<accession>M2N116</accession>
<keyword evidence="5" id="KW-1185">Reference proteome</keyword>
<name>M2N116_BAUPA</name>
<organism evidence="4 5">
    <name type="scientific">Baudoinia panamericana (strain UAMH 10762)</name>
    <name type="common">Angels' share fungus</name>
    <name type="synonym">Baudoinia compniacensis (strain UAMH 10762)</name>
    <dbReference type="NCBI Taxonomy" id="717646"/>
    <lineage>
        <taxon>Eukaryota</taxon>
        <taxon>Fungi</taxon>
        <taxon>Dikarya</taxon>
        <taxon>Ascomycota</taxon>
        <taxon>Pezizomycotina</taxon>
        <taxon>Dothideomycetes</taxon>
        <taxon>Dothideomycetidae</taxon>
        <taxon>Mycosphaerellales</taxon>
        <taxon>Teratosphaeriaceae</taxon>
        <taxon>Baudoinia</taxon>
    </lineage>
</organism>
<dbReference type="Pfam" id="PF08241">
    <property type="entry name" value="Methyltransf_11"/>
    <property type="match status" value="1"/>
</dbReference>
<dbReference type="InterPro" id="IPR013216">
    <property type="entry name" value="Methyltransf_11"/>
</dbReference>
<dbReference type="SUPFAM" id="SSF53335">
    <property type="entry name" value="S-adenosyl-L-methionine-dependent methyltransferases"/>
    <property type="match status" value="1"/>
</dbReference>
<dbReference type="InterPro" id="IPR029063">
    <property type="entry name" value="SAM-dependent_MTases_sf"/>
</dbReference>
<comment type="similarity">
    <text evidence="2">Belongs to the class I-like SAM-binding methyltransferase superfamily. Erg6/SMT family.</text>
</comment>
<dbReference type="PANTHER" id="PTHR44068">
    <property type="entry name" value="ZGC:194242"/>
    <property type="match status" value="1"/>
</dbReference>
<dbReference type="STRING" id="717646.M2N116"/>
<dbReference type="CDD" id="cd02440">
    <property type="entry name" value="AdoMet_MTases"/>
    <property type="match status" value="1"/>
</dbReference>
<dbReference type="PANTHER" id="PTHR44068:SF1">
    <property type="entry name" value="HYPOTHETICAL LOC100005854"/>
    <property type="match status" value="1"/>
</dbReference>
<dbReference type="eggNOG" id="KOG1269">
    <property type="taxonomic scope" value="Eukaryota"/>
</dbReference>
<dbReference type="AlphaFoldDB" id="M2N116"/>
<dbReference type="GeneID" id="19112103"/>
<dbReference type="OMA" id="HVAIHMA"/>
<evidence type="ECO:0000256" key="2">
    <source>
        <dbReference type="ARBA" id="ARBA00038188"/>
    </source>
</evidence>
<dbReference type="InterPro" id="IPR050447">
    <property type="entry name" value="Erg6_SMT_methyltransf"/>
</dbReference>
<dbReference type="GO" id="GO:0006696">
    <property type="term" value="P:ergosterol biosynthetic process"/>
    <property type="evidence" value="ECO:0007669"/>
    <property type="project" value="TreeGrafter"/>
</dbReference>
<dbReference type="RefSeq" id="XP_007675296.1">
    <property type="nucleotide sequence ID" value="XM_007677106.1"/>
</dbReference>
<dbReference type="Proteomes" id="UP000011761">
    <property type="component" value="Unassembled WGS sequence"/>
</dbReference>
<gene>
    <name evidence="4" type="ORF">BAUCODRAFT_33346</name>
</gene>